<dbReference type="GO" id="GO:0009086">
    <property type="term" value="P:methionine biosynthetic process"/>
    <property type="evidence" value="ECO:0007669"/>
    <property type="project" value="InterPro"/>
</dbReference>
<dbReference type="AlphaFoldDB" id="A0A6N3GQS4"/>
<dbReference type="RefSeq" id="WP_156563203.1">
    <property type="nucleotide sequence ID" value="NZ_CACRTV010000087.1"/>
</dbReference>
<comment type="similarity">
    <text evidence="1">Belongs to the methylthioribose kinase family.</text>
</comment>
<dbReference type="Pfam" id="PF01636">
    <property type="entry name" value="APH"/>
    <property type="match status" value="1"/>
</dbReference>
<organism evidence="9">
    <name type="scientific">Clostridium paraputrificum</name>
    <dbReference type="NCBI Taxonomy" id="29363"/>
    <lineage>
        <taxon>Bacteria</taxon>
        <taxon>Bacillati</taxon>
        <taxon>Bacillota</taxon>
        <taxon>Clostridia</taxon>
        <taxon>Eubacteriales</taxon>
        <taxon>Clostridiaceae</taxon>
        <taxon>Clostridium</taxon>
    </lineage>
</organism>
<dbReference type="InterPro" id="IPR002575">
    <property type="entry name" value="Aminoglycoside_PTrfase"/>
</dbReference>
<dbReference type="Gene3D" id="3.90.1200.10">
    <property type="match status" value="1"/>
</dbReference>
<dbReference type="PIRSF" id="PIRSF031134">
    <property type="entry name" value="MTRK"/>
    <property type="match status" value="1"/>
</dbReference>
<accession>A0A6N3GQS4</accession>
<sequence length="402" mass="46707">MNGYKEMTNETIAEYIKKLKLFPEGHKLSSKEIGDGNLNYVFRVKDETDDKTVIVKQALPYLRVAGDGWKLTLDRNRIEAEAMKCQNQVHPNSVPKVYHHDDVFALTVMEDLGDMSVLRKGLMEMKKYPNFPKQIGKFMARNLFLTSDFGMGPMEKKANASKFISPELCDITERLVLTNPYMDAEDNDINEYIKDFVEKEIWLSNDIKLETAKLKTIFMTKGESLLHGDLHTGSIFIDDTKSIVFDTEFAFYGPYGYDVGLLFANIVLNYISWEGRKDKTQEEIREYRKYLLQLCQEIWDEFYKNLDYLWNNESKDVITKAEGYEAYYVRELLHETVGFCCCEVMRRIIGMAHVPDLDAIEDLKDRAKAQIFGLKLSKKLIVERNNMSSFKEFVEIIDGETK</sequence>
<dbReference type="EMBL" id="CACRTV010000087">
    <property type="protein sequence ID" value="VYU66109.1"/>
    <property type="molecule type" value="Genomic_DNA"/>
</dbReference>
<name>A0A6N3GQS4_9CLOT</name>
<dbReference type="GO" id="GO:0005524">
    <property type="term" value="F:ATP binding"/>
    <property type="evidence" value="ECO:0007669"/>
    <property type="project" value="UniProtKB-KW"/>
</dbReference>
<dbReference type="GO" id="GO:0046522">
    <property type="term" value="F:S-methyl-5-thioribose kinase activity"/>
    <property type="evidence" value="ECO:0007669"/>
    <property type="project" value="UniProtKB-EC"/>
</dbReference>
<evidence type="ECO:0000256" key="5">
    <source>
        <dbReference type="ARBA" id="ARBA00022741"/>
    </source>
</evidence>
<dbReference type="PANTHER" id="PTHR34273">
    <property type="entry name" value="METHYLTHIORIBOSE KINASE"/>
    <property type="match status" value="1"/>
</dbReference>
<evidence type="ECO:0000256" key="2">
    <source>
        <dbReference type="ARBA" id="ARBA00011738"/>
    </source>
</evidence>
<proteinExistence type="inferred from homology"/>
<evidence type="ECO:0000256" key="1">
    <source>
        <dbReference type="ARBA" id="ARBA00010165"/>
    </source>
</evidence>
<evidence type="ECO:0000256" key="3">
    <source>
        <dbReference type="ARBA" id="ARBA00012128"/>
    </source>
</evidence>
<reference evidence="9" key="1">
    <citation type="submission" date="2019-11" db="EMBL/GenBank/DDBJ databases">
        <authorList>
            <person name="Feng L."/>
        </authorList>
    </citation>
    <scope>NUCLEOTIDE SEQUENCE</scope>
    <source>
        <strain evidence="9">CParaputrificumLFYP93</strain>
    </source>
</reference>
<feature type="domain" description="Aminoglycoside phosphotransferase" evidence="8">
    <location>
        <begin position="31"/>
        <end position="265"/>
    </location>
</feature>
<dbReference type="SUPFAM" id="SSF56112">
    <property type="entry name" value="Protein kinase-like (PK-like)"/>
    <property type="match status" value="1"/>
</dbReference>
<protein>
    <recommendedName>
        <fullName evidence="3">S-methyl-5-thioribose kinase</fullName>
        <ecNumber evidence="3">2.7.1.100</ecNumber>
    </recommendedName>
</protein>
<dbReference type="PANTHER" id="PTHR34273:SF2">
    <property type="entry name" value="METHYLTHIORIBOSE KINASE"/>
    <property type="match status" value="1"/>
</dbReference>
<evidence type="ECO:0000256" key="7">
    <source>
        <dbReference type="ARBA" id="ARBA00022840"/>
    </source>
</evidence>
<evidence type="ECO:0000256" key="4">
    <source>
        <dbReference type="ARBA" id="ARBA00022679"/>
    </source>
</evidence>
<comment type="subunit">
    <text evidence="2">Homodimer.</text>
</comment>
<dbReference type="NCBIfam" id="TIGR01767">
    <property type="entry name" value="MTRK"/>
    <property type="match status" value="1"/>
</dbReference>
<keyword evidence="6 9" id="KW-0418">Kinase</keyword>
<dbReference type="InterPro" id="IPR009212">
    <property type="entry name" value="Methylthioribose_kinase"/>
</dbReference>
<keyword evidence="5" id="KW-0547">Nucleotide-binding</keyword>
<keyword evidence="4 9" id="KW-0808">Transferase</keyword>
<keyword evidence="7" id="KW-0067">ATP-binding</keyword>
<gene>
    <name evidence="9" type="primary">mtnK</name>
    <name evidence="9" type="ORF">CPLFYP93_03219</name>
</gene>
<evidence type="ECO:0000259" key="8">
    <source>
        <dbReference type="Pfam" id="PF01636"/>
    </source>
</evidence>
<dbReference type="Gene3D" id="3.30.200.20">
    <property type="entry name" value="Phosphorylase Kinase, domain 1"/>
    <property type="match status" value="1"/>
</dbReference>
<dbReference type="InterPro" id="IPR011009">
    <property type="entry name" value="Kinase-like_dom_sf"/>
</dbReference>
<dbReference type="EC" id="2.7.1.100" evidence="3"/>
<evidence type="ECO:0000313" key="9">
    <source>
        <dbReference type="EMBL" id="VYU66109.1"/>
    </source>
</evidence>
<evidence type="ECO:0000256" key="6">
    <source>
        <dbReference type="ARBA" id="ARBA00022777"/>
    </source>
</evidence>